<feature type="region of interest" description="Disordered" evidence="1">
    <location>
        <begin position="1"/>
        <end position="45"/>
    </location>
</feature>
<gene>
    <name evidence="2" type="ORF">LCGC14_2551440</name>
</gene>
<organism evidence="2">
    <name type="scientific">marine sediment metagenome</name>
    <dbReference type="NCBI Taxonomy" id="412755"/>
    <lineage>
        <taxon>unclassified sequences</taxon>
        <taxon>metagenomes</taxon>
        <taxon>ecological metagenomes</taxon>
    </lineage>
</organism>
<reference evidence="2" key="1">
    <citation type="journal article" date="2015" name="Nature">
        <title>Complex archaea that bridge the gap between prokaryotes and eukaryotes.</title>
        <authorList>
            <person name="Spang A."/>
            <person name="Saw J.H."/>
            <person name="Jorgensen S.L."/>
            <person name="Zaremba-Niedzwiedzka K."/>
            <person name="Martijn J."/>
            <person name="Lind A.E."/>
            <person name="van Eijk R."/>
            <person name="Schleper C."/>
            <person name="Guy L."/>
            <person name="Ettema T.J."/>
        </authorList>
    </citation>
    <scope>NUCLEOTIDE SEQUENCE</scope>
</reference>
<evidence type="ECO:0000313" key="2">
    <source>
        <dbReference type="EMBL" id="KKL10876.1"/>
    </source>
</evidence>
<evidence type="ECO:0000256" key="1">
    <source>
        <dbReference type="SAM" id="MobiDB-lite"/>
    </source>
</evidence>
<name>A0A0F9CZ51_9ZZZZ</name>
<dbReference type="AlphaFoldDB" id="A0A0F9CZ51"/>
<dbReference type="EMBL" id="LAZR01041886">
    <property type="protein sequence ID" value="KKL10876.1"/>
    <property type="molecule type" value="Genomic_DNA"/>
</dbReference>
<accession>A0A0F9CZ51</accession>
<comment type="caution">
    <text evidence="2">The sequence shown here is derived from an EMBL/GenBank/DDBJ whole genome shotgun (WGS) entry which is preliminary data.</text>
</comment>
<proteinExistence type="predicted"/>
<protein>
    <submittedName>
        <fullName evidence="2">Uncharacterized protein</fullName>
    </submittedName>
</protein>
<sequence length="126" mass="14202">MVDAQRKKQRVSTSEKRQPRKRSAVHGETTVTTKTKRRGKRTQTGVDAEATDAIIVSDRFSKVSYGVSFTKGLPNYSSVKCDVHISLPCDVGKENSTFVKARDWALKRLKREIIKTMEALEEGLMD</sequence>